<gene>
    <name evidence="5" type="ORF">M427DRAFT_110909</name>
</gene>
<dbReference type="AlphaFoldDB" id="A0A139AJL3"/>
<dbReference type="GO" id="GO:0042144">
    <property type="term" value="P:vacuole fusion, non-autophagic"/>
    <property type="evidence" value="ECO:0007669"/>
    <property type="project" value="TreeGrafter"/>
</dbReference>
<accession>A0A139AJL3</accession>
<organism evidence="5 6">
    <name type="scientific">Gonapodya prolifera (strain JEL478)</name>
    <name type="common">Monoblepharis prolifera</name>
    <dbReference type="NCBI Taxonomy" id="1344416"/>
    <lineage>
        <taxon>Eukaryota</taxon>
        <taxon>Fungi</taxon>
        <taxon>Fungi incertae sedis</taxon>
        <taxon>Chytridiomycota</taxon>
        <taxon>Chytridiomycota incertae sedis</taxon>
        <taxon>Monoblepharidomycetes</taxon>
        <taxon>Monoblepharidales</taxon>
        <taxon>Gonapodyaceae</taxon>
        <taxon>Gonapodya</taxon>
    </lineage>
</organism>
<dbReference type="PIRSF" id="PIRSF007949">
    <property type="entry name" value="VPS16"/>
    <property type="match status" value="1"/>
</dbReference>
<proteinExistence type="inferred from homology"/>
<comment type="function">
    <text evidence="2">Essential for vacuolar protein sorting. Required for vacuole biogenesis, stability and to maintain vacuole morphology.</text>
</comment>
<comment type="similarity">
    <text evidence="1 2">Belongs to the VPS16 family.</text>
</comment>
<dbReference type="Pfam" id="PF04840">
    <property type="entry name" value="Vps16_C"/>
    <property type="match status" value="1"/>
</dbReference>
<feature type="domain" description="Vps16 N-terminal" evidence="4">
    <location>
        <begin position="14"/>
        <end position="145"/>
    </location>
</feature>
<evidence type="ECO:0000259" key="4">
    <source>
        <dbReference type="Pfam" id="PF04841"/>
    </source>
</evidence>
<dbReference type="GO" id="GO:0003779">
    <property type="term" value="F:actin binding"/>
    <property type="evidence" value="ECO:0007669"/>
    <property type="project" value="TreeGrafter"/>
</dbReference>
<dbReference type="OMA" id="WCGDDCL"/>
<dbReference type="GO" id="GO:0098588">
    <property type="term" value="C:bounding membrane of organelle"/>
    <property type="evidence" value="ECO:0007669"/>
    <property type="project" value="UniProtKB-ARBA"/>
</dbReference>
<reference evidence="5 6" key="1">
    <citation type="journal article" date="2015" name="Genome Biol. Evol.">
        <title>Phylogenomic analyses indicate that early fungi evolved digesting cell walls of algal ancestors of land plants.</title>
        <authorList>
            <person name="Chang Y."/>
            <person name="Wang S."/>
            <person name="Sekimoto S."/>
            <person name="Aerts A.L."/>
            <person name="Choi C."/>
            <person name="Clum A."/>
            <person name="LaButti K.M."/>
            <person name="Lindquist E.A."/>
            <person name="Yee Ngan C."/>
            <person name="Ohm R.A."/>
            <person name="Salamov A.A."/>
            <person name="Grigoriev I.V."/>
            <person name="Spatafora J.W."/>
            <person name="Berbee M.L."/>
        </authorList>
    </citation>
    <scope>NUCLEOTIDE SEQUENCE [LARGE SCALE GENOMIC DNA]</scope>
    <source>
        <strain evidence="5 6">JEL478</strain>
    </source>
</reference>
<feature type="domain" description="Vps16 C-terminal" evidence="3">
    <location>
        <begin position="644"/>
        <end position="912"/>
    </location>
</feature>
<name>A0A139AJL3_GONPJ</name>
<dbReference type="InterPro" id="IPR038132">
    <property type="entry name" value="Vps16_C_sf"/>
</dbReference>
<dbReference type="OrthoDB" id="1792at2759"/>
<feature type="domain" description="Vps16 N-terminal" evidence="4">
    <location>
        <begin position="245"/>
        <end position="531"/>
    </location>
</feature>
<keyword evidence="6" id="KW-1185">Reference proteome</keyword>
<dbReference type="InterPro" id="IPR006925">
    <property type="entry name" value="Vps16_C"/>
</dbReference>
<dbReference type="PANTHER" id="PTHR12811:SF0">
    <property type="entry name" value="VACUOLAR PROTEIN SORTING-ASSOCIATED PROTEIN 16 HOMOLOG"/>
    <property type="match status" value="1"/>
</dbReference>
<evidence type="ECO:0000259" key="3">
    <source>
        <dbReference type="Pfam" id="PF04840"/>
    </source>
</evidence>
<keyword evidence="2" id="KW-0653">Protein transport</keyword>
<dbReference type="FunFam" id="1.10.150.780:FF:000001">
    <property type="entry name" value="Vacuolar protein sorting-associated protein 16 homolog"/>
    <property type="match status" value="1"/>
</dbReference>
<dbReference type="STRING" id="1344416.A0A139AJL3"/>
<dbReference type="Gene3D" id="1.10.150.780">
    <property type="entry name" value="Vps16, C-terminal region"/>
    <property type="match status" value="1"/>
</dbReference>
<protein>
    <recommendedName>
        <fullName evidence="2">Probable vacuolar protein sorting-associated protein 16 homolog</fullName>
    </recommendedName>
</protein>
<dbReference type="GO" id="GO:0006886">
    <property type="term" value="P:intracellular protein transport"/>
    <property type="evidence" value="ECO:0007669"/>
    <property type="project" value="InterPro"/>
</dbReference>
<evidence type="ECO:0000256" key="2">
    <source>
        <dbReference type="PIRNR" id="PIRNR007949"/>
    </source>
</evidence>
<evidence type="ECO:0000313" key="5">
    <source>
        <dbReference type="EMBL" id="KXS16595.1"/>
    </source>
</evidence>
<dbReference type="GO" id="GO:0016197">
    <property type="term" value="P:endosomal transport"/>
    <property type="evidence" value="ECO:0007669"/>
    <property type="project" value="TreeGrafter"/>
</dbReference>
<dbReference type="SUPFAM" id="SSF82171">
    <property type="entry name" value="DPP6 N-terminal domain-like"/>
    <property type="match status" value="1"/>
</dbReference>
<dbReference type="InterPro" id="IPR006926">
    <property type="entry name" value="Vps16_N"/>
</dbReference>
<dbReference type="PANTHER" id="PTHR12811">
    <property type="entry name" value="VACUOLAR PROTEIN SORTING VPS16"/>
    <property type="match status" value="1"/>
</dbReference>
<dbReference type="Proteomes" id="UP000070544">
    <property type="component" value="Unassembled WGS sequence"/>
</dbReference>
<dbReference type="GO" id="GO:0005768">
    <property type="term" value="C:endosome"/>
    <property type="evidence" value="ECO:0007669"/>
    <property type="project" value="TreeGrafter"/>
</dbReference>
<dbReference type="GO" id="GO:0030897">
    <property type="term" value="C:HOPS complex"/>
    <property type="evidence" value="ECO:0007669"/>
    <property type="project" value="TreeGrafter"/>
</dbReference>
<keyword evidence="2" id="KW-0813">Transport</keyword>
<dbReference type="EMBL" id="KQ965751">
    <property type="protein sequence ID" value="KXS16595.1"/>
    <property type="molecule type" value="Genomic_DNA"/>
</dbReference>
<dbReference type="Pfam" id="PF04841">
    <property type="entry name" value="Vps16_N"/>
    <property type="match status" value="2"/>
</dbReference>
<sequence length="928" mass="101570">MIRSSYTTYVTQATADWLLLGSTFYRRTQLYSMGWGPTDLSNYQVAVCQFGGPIALIRNDRKLMLLQPGAAGPTSISTSATLVPTMFFYTSSGKLIHSFAWTRPRLVRMAWTESEKLIACCEDGSVVICDVFGEVVTSFGLGLGVGIRGDGTPPELPIEGLPTSTGSASSSSLPGIVGKDRLVVLDCRMWNSGLVAMVGPRPGRRDNGSSSPAVPTMVLQPPTTSLPSDQYYFIAVTDLASPRPRVLPSIPSPQTPSTIAPPHAWMVIPPHLSPSRTVEVLIAVASTLYLIDPASAADQLLSQHGPFLSLAVSANGKFLALYTKDNKIWVVSTDFSKNMCLWETGMDSPPDSMAWCGTDAVAMAWNGGMLSTEKSPSKANRRTKDQFIDRQGQIILVGPNAENVTLSYDPPLPPATAPATVTIPPSTFIHLAPEVDSVRVITSDSCEILGKVPAATEAVFRIGATGPAATLYDALECFERKSPKADELVRSIRPDLTFAIDTLVEAAASDFSTAAQKALLKAASFGKCFLDGDGQGTGYNAEKFVDTCRAVRVLNGVRDPGGAGMAITYGQYMRLTPEVLVDRLINRRMHLFALRVCEYLAMSGERVIVHWARTKIRRAKENEETLTKLIVDRIASVSEQYPGLSYADIAKEAFRVGMTTLATTLLDFEPHSSHTVPLLLAMGSDSLALSKAVASGDTDLVNLVLLHLRRKLSAAEFFRSVASEPAAARRLEVYARRQWEVGGEDAGLLKDFYYQDDRRGEGADVLVAESLRGTDSAVRIPLLRAALKLYSEDKELAFEARATEEEIRLIQVQESLEKEFGRPFLDATISDTVYRLLVMGQASRAQKIRADFKVPDKRFWWLKLKALVRTSNWEELDRFSRTKSPIGFAPFVDECLKVNAPKEAAKYVDRIEPPDLRAQYLERIRGVV</sequence>
<evidence type="ECO:0000256" key="1">
    <source>
        <dbReference type="ARBA" id="ARBA00009250"/>
    </source>
</evidence>
<evidence type="ECO:0000313" key="6">
    <source>
        <dbReference type="Proteomes" id="UP000070544"/>
    </source>
</evidence>
<dbReference type="InterPro" id="IPR016534">
    <property type="entry name" value="VPS16"/>
</dbReference>